<reference evidence="1" key="1">
    <citation type="submission" date="2019-02" db="EMBL/GenBank/DDBJ databases">
        <authorList>
            <person name="Gruber-Vodicka R. H."/>
            <person name="Seah K. B. B."/>
        </authorList>
    </citation>
    <scope>NUCLEOTIDE SEQUENCE</scope>
    <source>
        <strain evidence="1">BECK_BZ197</strain>
    </source>
</reference>
<dbReference type="EMBL" id="CAADFO010000038">
    <property type="protein sequence ID" value="VFK28548.1"/>
    <property type="molecule type" value="Genomic_DNA"/>
</dbReference>
<accession>A0A450XHA4</accession>
<sequence length="68" mass="8110">MKPDSSAKKNGNKRIFPDQVVENEDIEIILKMVSLCLEWFVFSSNHLTFMKRNSITLENKRFLDFLFR</sequence>
<evidence type="ECO:0000313" key="1">
    <source>
        <dbReference type="EMBL" id="VFK28548.1"/>
    </source>
</evidence>
<proteinExistence type="predicted"/>
<dbReference type="AlphaFoldDB" id="A0A450XHA4"/>
<organism evidence="1">
    <name type="scientific">Candidatus Kentrum sp. MB</name>
    <dbReference type="NCBI Taxonomy" id="2138164"/>
    <lineage>
        <taxon>Bacteria</taxon>
        <taxon>Pseudomonadati</taxon>
        <taxon>Pseudomonadota</taxon>
        <taxon>Gammaproteobacteria</taxon>
        <taxon>Candidatus Kentrum</taxon>
    </lineage>
</organism>
<gene>
    <name evidence="1" type="ORF">BECKMB1821G_GA0114241_103817</name>
</gene>
<name>A0A450XHA4_9GAMM</name>
<protein>
    <submittedName>
        <fullName evidence="1">Uncharacterized protein</fullName>
    </submittedName>
</protein>